<dbReference type="RefSeq" id="WP_390227719.1">
    <property type="nucleotide sequence ID" value="NZ_JBHSCN010000003.1"/>
</dbReference>
<dbReference type="PROSITE" id="PS51352">
    <property type="entry name" value="THIOREDOXIN_2"/>
    <property type="match status" value="1"/>
</dbReference>
<evidence type="ECO:0000313" key="6">
    <source>
        <dbReference type="Proteomes" id="UP001595900"/>
    </source>
</evidence>
<dbReference type="Pfam" id="PF13414">
    <property type="entry name" value="TPR_11"/>
    <property type="match status" value="1"/>
</dbReference>
<comment type="caution">
    <text evidence="5">The sequence shown here is derived from an EMBL/GenBank/DDBJ whole genome shotgun (WGS) entry which is preliminary data.</text>
</comment>
<keyword evidence="2" id="KW-0676">Redox-active center</keyword>
<sequence length="320" mass="33614">MSDDRTRGVSLRGAVDLSSLVSRAEKPAAASGAGAESEGSGASRLVVSVDDRSFNDLVELSGTVPVVVDLWAEWAEQSTRLSAALIKLVREYAGRFVLARVEAERSPQLARAFQAQQVPTVAAVIAGRPIGLFVGELPEPELRDAIEQVLAFAAQNGVTGTVPVDDADDADASGEPAAPAEPPLPPLHQEAFDAIDRGDYPAAIEAYKKAIAQNPADDDAKAGLAQVSLLDRLQGKVLEDVRAAAAAAPADVEAQLDVADVDLSGGHVEDAFDRLLALFPALDAEGKARVRERIVELFEVVGSADPRVAKARGRLANLLY</sequence>
<protein>
    <submittedName>
        <fullName evidence="5">Tetratricopeptide repeat protein</fullName>
    </submittedName>
</protein>
<dbReference type="EMBL" id="JBHSCN010000003">
    <property type="protein sequence ID" value="MFC4242796.1"/>
    <property type="molecule type" value="Genomic_DNA"/>
</dbReference>
<evidence type="ECO:0000259" key="4">
    <source>
        <dbReference type="PROSITE" id="PS51352"/>
    </source>
</evidence>
<dbReference type="Proteomes" id="UP001595900">
    <property type="component" value="Unassembled WGS sequence"/>
</dbReference>
<reference evidence="6" key="1">
    <citation type="journal article" date="2019" name="Int. J. Syst. Evol. Microbiol.">
        <title>The Global Catalogue of Microorganisms (GCM) 10K type strain sequencing project: providing services to taxonomists for standard genome sequencing and annotation.</title>
        <authorList>
            <consortium name="The Broad Institute Genomics Platform"/>
            <consortium name="The Broad Institute Genome Sequencing Center for Infectious Disease"/>
            <person name="Wu L."/>
            <person name="Ma J."/>
        </authorList>
    </citation>
    <scope>NUCLEOTIDE SEQUENCE [LARGE SCALE GENOMIC DNA]</scope>
    <source>
        <strain evidence="6">CGMCC 1.10363</strain>
    </source>
</reference>
<dbReference type="Gene3D" id="3.40.30.10">
    <property type="entry name" value="Glutaredoxin"/>
    <property type="match status" value="1"/>
</dbReference>
<dbReference type="Pfam" id="PF14561">
    <property type="entry name" value="TPR_20"/>
    <property type="match status" value="1"/>
</dbReference>
<evidence type="ECO:0000256" key="3">
    <source>
        <dbReference type="SAM" id="MobiDB-lite"/>
    </source>
</evidence>
<dbReference type="PANTHER" id="PTHR45663:SF11">
    <property type="entry name" value="GEO12009P1"/>
    <property type="match status" value="1"/>
</dbReference>
<dbReference type="InterPro" id="IPR013766">
    <property type="entry name" value="Thioredoxin_domain"/>
</dbReference>
<evidence type="ECO:0000256" key="2">
    <source>
        <dbReference type="ARBA" id="ARBA00023284"/>
    </source>
</evidence>
<dbReference type="InterPro" id="IPR036249">
    <property type="entry name" value="Thioredoxin-like_sf"/>
</dbReference>
<dbReference type="Pfam" id="PF00085">
    <property type="entry name" value="Thioredoxin"/>
    <property type="match status" value="1"/>
</dbReference>
<comment type="similarity">
    <text evidence="1">Belongs to the thioredoxin family.</text>
</comment>
<accession>A0ABV8Q5M4</accession>
<dbReference type="PANTHER" id="PTHR45663">
    <property type="entry name" value="GEO12009P1"/>
    <property type="match status" value="1"/>
</dbReference>
<organism evidence="5 6">
    <name type="scientific">Gryllotalpicola reticulitermitis</name>
    <dbReference type="NCBI Taxonomy" id="1184153"/>
    <lineage>
        <taxon>Bacteria</taxon>
        <taxon>Bacillati</taxon>
        <taxon>Actinomycetota</taxon>
        <taxon>Actinomycetes</taxon>
        <taxon>Micrococcales</taxon>
        <taxon>Microbacteriaceae</taxon>
        <taxon>Gryllotalpicola</taxon>
    </lineage>
</organism>
<keyword evidence="6" id="KW-1185">Reference proteome</keyword>
<gene>
    <name evidence="5" type="ORF">ACFOYW_05365</name>
</gene>
<feature type="domain" description="Thioredoxin" evidence="4">
    <location>
        <begin position="22"/>
        <end position="151"/>
    </location>
</feature>
<dbReference type="CDD" id="cd02956">
    <property type="entry name" value="ybbN"/>
    <property type="match status" value="1"/>
</dbReference>
<dbReference type="InterPro" id="IPR011990">
    <property type="entry name" value="TPR-like_helical_dom_sf"/>
</dbReference>
<name>A0ABV8Q5M4_9MICO</name>
<evidence type="ECO:0000313" key="5">
    <source>
        <dbReference type="EMBL" id="MFC4242796.1"/>
    </source>
</evidence>
<dbReference type="SUPFAM" id="SSF48452">
    <property type="entry name" value="TPR-like"/>
    <property type="match status" value="1"/>
</dbReference>
<feature type="region of interest" description="Disordered" evidence="3">
    <location>
        <begin position="160"/>
        <end position="185"/>
    </location>
</feature>
<proteinExistence type="inferred from homology"/>
<dbReference type="Gene3D" id="1.25.40.10">
    <property type="entry name" value="Tetratricopeptide repeat domain"/>
    <property type="match status" value="1"/>
</dbReference>
<evidence type="ECO:0000256" key="1">
    <source>
        <dbReference type="ARBA" id="ARBA00008987"/>
    </source>
</evidence>
<dbReference type="SUPFAM" id="SSF52833">
    <property type="entry name" value="Thioredoxin-like"/>
    <property type="match status" value="1"/>
</dbReference>